<evidence type="ECO:0000259" key="2">
    <source>
        <dbReference type="Pfam" id="PF01266"/>
    </source>
</evidence>
<reference evidence="3 4" key="1">
    <citation type="submission" date="2016-04" db="EMBL/GenBank/DDBJ databases">
        <title>ATOL: Assembling a taxonomically balanced genome-scale reconstruction of the evolutionary history of the Enterobacteriaceae.</title>
        <authorList>
            <person name="Plunkett G.III."/>
            <person name="Neeno-Eckwall E.C."/>
            <person name="Glasner J.D."/>
            <person name="Perna N.T."/>
        </authorList>
    </citation>
    <scope>NUCLEOTIDE SEQUENCE [LARGE SCALE GENOMIC DNA]</scope>
    <source>
        <strain evidence="3 4">ATCC 35613</strain>
    </source>
</reference>
<evidence type="ECO:0000313" key="3">
    <source>
        <dbReference type="EMBL" id="OAT54430.1"/>
    </source>
</evidence>
<dbReference type="InterPro" id="IPR036188">
    <property type="entry name" value="FAD/NAD-bd_sf"/>
</dbReference>
<organism evidence="3 4">
    <name type="scientific">Providencia heimbachae ATCC 35613</name>
    <dbReference type="NCBI Taxonomy" id="1354272"/>
    <lineage>
        <taxon>Bacteria</taxon>
        <taxon>Pseudomonadati</taxon>
        <taxon>Pseudomonadota</taxon>
        <taxon>Gammaproteobacteria</taxon>
        <taxon>Enterobacterales</taxon>
        <taxon>Morganellaceae</taxon>
        <taxon>Providencia</taxon>
    </lineage>
</organism>
<evidence type="ECO:0000256" key="1">
    <source>
        <dbReference type="ARBA" id="ARBA00023002"/>
    </source>
</evidence>
<keyword evidence="4" id="KW-1185">Reference proteome</keyword>
<dbReference type="PATRIC" id="fig|1354272.4.peg.434"/>
<dbReference type="GO" id="GO:0005737">
    <property type="term" value="C:cytoplasm"/>
    <property type="evidence" value="ECO:0007669"/>
    <property type="project" value="TreeGrafter"/>
</dbReference>
<dbReference type="Gene3D" id="3.50.50.60">
    <property type="entry name" value="FAD/NAD(P)-binding domain"/>
    <property type="match status" value="2"/>
</dbReference>
<protein>
    <submittedName>
        <fullName evidence="3">D-amino acid dehydrogenase family protein in hydroxy-L-proline catabolic cluster</fullName>
        <ecNumber evidence="3">1.-.-.-</ecNumber>
        <ecNumber evidence="3">1.4.99.6</ecNumber>
    </submittedName>
</protein>
<dbReference type="SUPFAM" id="SSF54373">
    <property type="entry name" value="FAD-linked reductases, C-terminal domain"/>
    <property type="match status" value="1"/>
</dbReference>
<dbReference type="Gene3D" id="3.30.9.10">
    <property type="entry name" value="D-Amino Acid Oxidase, subunit A, domain 2"/>
    <property type="match status" value="1"/>
</dbReference>
<dbReference type="EC" id="1.-.-.-" evidence="3"/>
<dbReference type="OrthoDB" id="9805337at2"/>
<dbReference type="InterPro" id="IPR006076">
    <property type="entry name" value="FAD-dep_OxRdtase"/>
</dbReference>
<accession>A0A1B7K2Q9</accession>
<dbReference type="EMBL" id="LXEW01000010">
    <property type="protein sequence ID" value="OAT54430.1"/>
    <property type="molecule type" value="Genomic_DNA"/>
</dbReference>
<dbReference type="AlphaFoldDB" id="A0A1B7K2Q9"/>
<feature type="domain" description="FAD dependent oxidoreductase" evidence="2">
    <location>
        <begin position="7"/>
        <end position="395"/>
    </location>
</feature>
<evidence type="ECO:0000313" key="4">
    <source>
        <dbReference type="Proteomes" id="UP000078224"/>
    </source>
</evidence>
<proteinExistence type="predicted"/>
<dbReference type="PANTHER" id="PTHR13847:SF289">
    <property type="entry name" value="GLYCINE OXIDASE"/>
    <property type="match status" value="1"/>
</dbReference>
<dbReference type="RefSeq" id="WP_068907294.1">
    <property type="nucleotide sequence ID" value="NZ_LXEW01000010.1"/>
</dbReference>
<name>A0A1B7K2Q9_9GAMM</name>
<sequence length="415" mass="45676">MDRKYPVVVIGGGIVGLSIALTVQADGTDVLLIDKNDIGSGASFGNAGHIATEQVFPVADPSILKSIPGMLLDPLGALRLDWRYLLPLTPWLLKLLGNMRHKPFTHIHRALITLNRASLDSWQSFSKKWQLNNLVKITGSLLVAEKNQTLDKLSQHGEYLNSIGVQNQLLSQSQLLNREPELASNQLGGLFYPNTGHVVDLASLHLRLEQAFRQLGGEVLTHCEVTAITTQSSDKSTVTTTLGKIEAKKVVIAGGAFSKSLVRMVSRINVPLETERGYHLMLPKEMGRLNVPVSSMDRRFIMTPMNGGLRLAGTVEYAGLKRPPNMQRARQFLPLANPMLNKALDSHQASEWMGFRPTTADSLPVIDKKGPYIFAFGHQHLGLTQAIVTADIVNDLIQEQPTIVDCSPFSIERFL</sequence>
<gene>
    <name evidence="3" type="ORF">M998_0421</name>
</gene>
<dbReference type="Proteomes" id="UP000078224">
    <property type="component" value="Unassembled WGS sequence"/>
</dbReference>
<comment type="caution">
    <text evidence="3">The sequence shown here is derived from an EMBL/GenBank/DDBJ whole genome shotgun (WGS) entry which is preliminary data.</text>
</comment>
<dbReference type="EC" id="1.4.99.6" evidence="3"/>
<dbReference type="Pfam" id="PF01266">
    <property type="entry name" value="DAO"/>
    <property type="match status" value="1"/>
</dbReference>
<dbReference type="GO" id="GO:0016491">
    <property type="term" value="F:oxidoreductase activity"/>
    <property type="evidence" value="ECO:0007669"/>
    <property type="project" value="UniProtKB-KW"/>
</dbReference>
<dbReference type="PANTHER" id="PTHR13847">
    <property type="entry name" value="SARCOSINE DEHYDROGENASE-RELATED"/>
    <property type="match status" value="1"/>
</dbReference>
<keyword evidence="1 3" id="KW-0560">Oxidoreductase</keyword>
<dbReference type="SUPFAM" id="SSF51905">
    <property type="entry name" value="FAD/NAD(P)-binding domain"/>
    <property type="match status" value="1"/>
</dbReference>